<evidence type="ECO:0000313" key="2">
    <source>
        <dbReference type="EMBL" id="SET73230.1"/>
    </source>
</evidence>
<keyword evidence="3" id="KW-1185">Reference proteome</keyword>
<dbReference type="Proteomes" id="UP000199180">
    <property type="component" value="Unassembled WGS sequence"/>
</dbReference>
<dbReference type="STRING" id="364199.SAMN04489858_10921"/>
<evidence type="ECO:0000313" key="3">
    <source>
        <dbReference type="Proteomes" id="UP000199180"/>
    </source>
</evidence>
<proteinExistence type="predicted"/>
<protein>
    <submittedName>
        <fullName evidence="2">Uncharacterized NAD(P)/FAD-binding protein YdhS</fullName>
    </submittedName>
</protein>
<dbReference type="InterPro" id="IPR038732">
    <property type="entry name" value="HpyO/CreE_NAD-binding"/>
</dbReference>
<dbReference type="InterPro" id="IPR052189">
    <property type="entry name" value="L-asp_N-monooxygenase_NS-form"/>
</dbReference>
<gene>
    <name evidence="2" type="ORF">SAMN04489858_10921</name>
</gene>
<dbReference type="AlphaFoldDB" id="A0A1I0GPL4"/>
<reference evidence="2 3" key="1">
    <citation type="submission" date="2016-10" db="EMBL/GenBank/DDBJ databases">
        <authorList>
            <person name="de Groot N.N."/>
        </authorList>
    </citation>
    <scope>NUCLEOTIDE SEQUENCE [LARGE SCALE GENOMIC DNA]</scope>
    <source>
        <strain evidence="2 3">DSM 17862</strain>
    </source>
</reference>
<sequence>MPKAISRLAVIGCGPRALGALEALALRQSPSAPEIHVDIFDPHPAHGAGPNFDPAETDLCQLNIPVRALDLGKGVGFCSVQDWLGDDNAEGFPARSRLGDYLMARFKALTVNASSLRISTIGASANDLRKQDAGWIVTCDEMRHGPYDAVLMTPGQPATRDDPQLSAWRDHATSVGAGIASAYPARDLLTAAKGWGGRNVAIRGLGLSTLDVLRVLTLGLGGRFQGDRYLPSGAEPARILPFSLTGRAPFPKPATADLDAGFDPTVQETDAFRAALASAMREPPERAPRRLASAFVAPTLRLMSGRATSGQIQDWLRAECEDPDSQDDRDTATALRDGIAEASGQRPASIGYTIGQLSRKWQNQMRQGFNPALVDAGTAAALVGFDNGLKRYSYGPPIQTARQMLTLIRAGLVDPRKADDPEIRMIDSGWQLIEGDDSALVSVMVDAVLPSPDLSRIADPMIRALVEHGRMVPVTDGMGAQLHAGGQVVDEHGRSHDGLYLLGRMGLGSVIAVDSLHDCFGAAADRWADAVLRHMKH</sequence>
<feature type="domain" description="FAD-dependent urate hydroxylase HpyO/Asp monooxygenase CreE-like FAD/NAD(P)-binding" evidence="1">
    <location>
        <begin position="9"/>
        <end position="156"/>
    </location>
</feature>
<dbReference type="PANTHER" id="PTHR40254:SF1">
    <property type="entry name" value="BLR0577 PROTEIN"/>
    <property type="match status" value="1"/>
</dbReference>
<name>A0A1I0GPL4_9RHOB</name>
<dbReference type="EMBL" id="FOHO01000009">
    <property type="protein sequence ID" value="SET73230.1"/>
    <property type="molecule type" value="Genomic_DNA"/>
</dbReference>
<dbReference type="SUPFAM" id="SSF51971">
    <property type="entry name" value="Nucleotide-binding domain"/>
    <property type="match status" value="1"/>
</dbReference>
<dbReference type="RefSeq" id="WP_090735526.1">
    <property type="nucleotide sequence ID" value="NZ_FOHO01000009.1"/>
</dbReference>
<dbReference type="OrthoDB" id="6309046at2"/>
<dbReference type="PANTHER" id="PTHR40254">
    <property type="entry name" value="BLR0577 PROTEIN"/>
    <property type="match status" value="1"/>
</dbReference>
<evidence type="ECO:0000259" key="1">
    <source>
        <dbReference type="Pfam" id="PF13454"/>
    </source>
</evidence>
<dbReference type="Pfam" id="PF13454">
    <property type="entry name" value="NAD_binding_9"/>
    <property type="match status" value="1"/>
</dbReference>
<organism evidence="2 3">
    <name type="scientific">Paracoccus homiensis</name>
    <dbReference type="NCBI Taxonomy" id="364199"/>
    <lineage>
        <taxon>Bacteria</taxon>
        <taxon>Pseudomonadati</taxon>
        <taxon>Pseudomonadota</taxon>
        <taxon>Alphaproteobacteria</taxon>
        <taxon>Rhodobacterales</taxon>
        <taxon>Paracoccaceae</taxon>
        <taxon>Paracoccus</taxon>
    </lineage>
</organism>
<accession>A0A1I0GPL4</accession>